<comment type="caution">
    <text evidence="2">The sequence shown here is derived from an EMBL/GenBank/DDBJ whole genome shotgun (WGS) entry which is preliminary data.</text>
</comment>
<keyword evidence="1" id="KW-0472">Membrane</keyword>
<feature type="transmembrane region" description="Helical" evidence="1">
    <location>
        <begin position="154"/>
        <end position="174"/>
    </location>
</feature>
<keyword evidence="3" id="KW-1185">Reference proteome</keyword>
<protein>
    <submittedName>
        <fullName evidence="2">Uncharacterized protein</fullName>
    </submittedName>
</protein>
<dbReference type="EMBL" id="LXQA010042933">
    <property type="protein sequence ID" value="MCI00349.1"/>
    <property type="molecule type" value="Genomic_DNA"/>
</dbReference>
<dbReference type="AlphaFoldDB" id="A0A392NMJ7"/>
<feature type="non-terminal residue" evidence="2">
    <location>
        <position position="1"/>
    </location>
</feature>
<name>A0A392NMJ7_9FABA</name>
<keyword evidence="1" id="KW-0812">Transmembrane</keyword>
<sequence>WSIGGVDKINIMKDLWLQCSDERWVPSPQQEGPTTNLIINTPLITSVHEDKLVWGEERNGWYSIKFGYNLAKRRILRSHKFHVEVIGMIKRPTKLNIYFGVYVGIVSRCESDYISDVWNVMCTALCVRMQLKMTSTSFSTALQLGNAVKLLVCYLSWIITCISRVLPWIVFLMCRNEDRATVGRIATHFFLEHMASPK</sequence>
<reference evidence="2 3" key="1">
    <citation type="journal article" date="2018" name="Front. Plant Sci.">
        <title>Red Clover (Trifolium pratense) and Zigzag Clover (T. medium) - A Picture of Genomic Similarities and Differences.</title>
        <authorList>
            <person name="Dluhosova J."/>
            <person name="Istvanek J."/>
            <person name="Nedelnik J."/>
            <person name="Repkova J."/>
        </authorList>
    </citation>
    <scope>NUCLEOTIDE SEQUENCE [LARGE SCALE GENOMIC DNA]</scope>
    <source>
        <strain evidence="3">cv. 10/8</strain>
        <tissue evidence="2">Leaf</tissue>
    </source>
</reference>
<evidence type="ECO:0000256" key="1">
    <source>
        <dbReference type="SAM" id="Phobius"/>
    </source>
</evidence>
<proteinExistence type="predicted"/>
<organism evidence="2 3">
    <name type="scientific">Trifolium medium</name>
    <dbReference type="NCBI Taxonomy" id="97028"/>
    <lineage>
        <taxon>Eukaryota</taxon>
        <taxon>Viridiplantae</taxon>
        <taxon>Streptophyta</taxon>
        <taxon>Embryophyta</taxon>
        <taxon>Tracheophyta</taxon>
        <taxon>Spermatophyta</taxon>
        <taxon>Magnoliopsida</taxon>
        <taxon>eudicotyledons</taxon>
        <taxon>Gunneridae</taxon>
        <taxon>Pentapetalae</taxon>
        <taxon>rosids</taxon>
        <taxon>fabids</taxon>
        <taxon>Fabales</taxon>
        <taxon>Fabaceae</taxon>
        <taxon>Papilionoideae</taxon>
        <taxon>50 kb inversion clade</taxon>
        <taxon>NPAAA clade</taxon>
        <taxon>Hologalegina</taxon>
        <taxon>IRL clade</taxon>
        <taxon>Trifolieae</taxon>
        <taxon>Trifolium</taxon>
    </lineage>
</organism>
<evidence type="ECO:0000313" key="2">
    <source>
        <dbReference type="EMBL" id="MCI00349.1"/>
    </source>
</evidence>
<evidence type="ECO:0000313" key="3">
    <source>
        <dbReference type="Proteomes" id="UP000265520"/>
    </source>
</evidence>
<keyword evidence="1" id="KW-1133">Transmembrane helix</keyword>
<accession>A0A392NMJ7</accession>
<dbReference type="Proteomes" id="UP000265520">
    <property type="component" value="Unassembled WGS sequence"/>
</dbReference>